<dbReference type="SUPFAM" id="SSF48403">
    <property type="entry name" value="Ankyrin repeat"/>
    <property type="match status" value="1"/>
</dbReference>
<evidence type="ECO:0000256" key="1">
    <source>
        <dbReference type="ARBA" id="ARBA00022737"/>
    </source>
</evidence>
<evidence type="ECO:0000256" key="2">
    <source>
        <dbReference type="ARBA" id="ARBA00023043"/>
    </source>
</evidence>
<dbReference type="PROSITE" id="PS50088">
    <property type="entry name" value="ANK_REPEAT"/>
    <property type="match status" value="2"/>
</dbReference>
<evidence type="ECO:0000256" key="3">
    <source>
        <dbReference type="PROSITE-ProRule" id="PRU00023"/>
    </source>
</evidence>
<sequence length="256" mass="28273">MDVSGTSLTSVRSNCSFLSTRSDGQNPHLIRAVEFLHEDKEFLIAAEIGNDKMLQILIRKGVDIQQRDHLGRNALHLAVCTDSEQALLLLLNAGVFTNLKDNVGMTPLSLCLMRRPSLKVVSLLFDHGAKLLPRTSPMDTGLFLQFVMMSTPTEEEVKILQLLTTKGALINDPESPGGRQGLHFAAMSDNCELIHVLVDLGADLFLVNHRNQTPKEVAFTFKCRKAYSLLNQLEALNRESITTNTTLKVTTATSTN</sequence>
<keyword evidence="5" id="KW-1185">Reference proteome</keyword>
<evidence type="ECO:0000313" key="4">
    <source>
        <dbReference type="EMBL" id="CAK1587066.1"/>
    </source>
</evidence>
<dbReference type="PANTHER" id="PTHR24173">
    <property type="entry name" value="ANKYRIN REPEAT CONTAINING"/>
    <property type="match status" value="1"/>
</dbReference>
<protein>
    <submittedName>
        <fullName evidence="4">Uncharacterized protein</fullName>
    </submittedName>
</protein>
<dbReference type="SMART" id="SM00248">
    <property type="entry name" value="ANK"/>
    <property type="match status" value="4"/>
</dbReference>
<evidence type="ECO:0000313" key="5">
    <source>
        <dbReference type="Proteomes" id="UP001314205"/>
    </source>
</evidence>
<reference evidence="4 5" key="1">
    <citation type="submission" date="2023-11" db="EMBL/GenBank/DDBJ databases">
        <authorList>
            <person name="Hedman E."/>
            <person name="Englund M."/>
            <person name="Stromberg M."/>
            <person name="Nyberg Akerstrom W."/>
            <person name="Nylinder S."/>
            <person name="Jareborg N."/>
            <person name="Kallberg Y."/>
            <person name="Kronander E."/>
        </authorList>
    </citation>
    <scope>NUCLEOTIDE SEQUENCE [LARGE SCALE GENOMIC DNA]</scope>
</reference>
<dbReference type="PROSITE" id="PS50297">
    <property type="entry name" value="ANK_REP_REGION"/>
    <property type="match status" value="1"/>
</dbReference>
<dbReference type="InterPro" id="IPR002110">
    <property type="entry name" value="Ankyrin_rpt"/>
</dbReference>
<dbReference type="Pfam" id="PF12796">
    <property type="entry name" value="Ank_2"/>
    <property type="match status" value="1"/>
</dbReference>
<comment type="caution">
    <text evidence="4">The sequence shown here is derived from an EMBL/GenBank/DDBJ whole genome shotgun (WGS) entry which is preliminary data.</text>
</comment>
<keyword evidence="1" id="KW-0677">Repeat</keyword>
<organism evidence="4 5">
    <name type="scientific">Parnassius mnemosyne</name>
    <name type="common">clouded apollo</name>
    <dbReference type="NCBI Taxonomy" id="213953"/>
    <lineage>
        <taxon>Eukaryota</taxon>
        <taxon>Metazoa</taxon>
        <taxon>Ecdysozoa</taxon>
        <taxon>Arthropoda</taxon>
        <taxon>Hexapoda</taxon>
        <taxon>Insecta</taxon>
        <taxon>Pterygota</taxon>
        <taxon>Neoptera</taxon>
        <taxon>Endopterygota</taxon>
        <taxon>Lepidoptera</taxon>
        <taxon>Glossata</taxon>
        <taxon>Ditrysia</taxon>
        <taxon>Papilionoidea</taxon>
        <taxon>Papilionidae</taxon>
        <taxon>Parnassiinae</taxon>
        <taxon>Parnassini</taxon>
        <taxon>Parnassius</taxon>
        <taxon>Driopa</taxon>
    </lineage>
</organism>
<dbReference type="Gene3D" id="1.25.40.20">
    <property type="entry name" value="Ankyrin repeat-containing domain"/>
    <property type="match status" value="2"/>
</dbReference>
<gene>
    <name evidence="4" type="ORF">PARMNEM_LOCUS7935</name>
</gene>
<dbReference type="AlphaFoldDB" id="A0AAV1KVJ3"/>
<proteinExistence type="predicted"/>
<dbReference type="InterPro" id="IPR036770">
    <property type="entry name" value="Ankyrin_rpt-contain_sf"/>
</dbReference>
<dbReference type="EMBL" id="CAVLGL010000081">
    <property type="protein sequence ID" value="CAK1587066.1"/>
    <property type="molecule type" value="Genomic_DNA"/>
</dbReference>
<name>A0AAV1KVJ3_9NEOP</name>
<feature type="repeat" description="ANK" evidence="3">
    <location>
        <begin position="70"/>
        <end position="102"/>
    </location>
</feature>
<dbReference type="PANTHER" id="PTHR24173:SF74">
    <property type="entry name" value="ANKYRIN REPEAT DOMAIN-CONTAINING PROTEIN 16"/>
    <property type="match status" value="1"/>
</dbReference>
<dbReference type="Proteomes" id="UP001314205">
    <property type="component" value="Unassembled WGS sequence"/>
</dbReference>
<feature type="repeat" description="ANK" evidence="3">
    <location>
        <begin position="177"/>
        <end position="209"/>
    </location>
</feature>
<accession>A0AAV1KVJ3</accession>
<keyword evidence="2 3" id="KW-0040">ANK repeat</keyword>